<dbReference type="AlphaFoldDB" id="Q5P960"/>
<proteinExistence type="predicted"/>
<reference evidence="1 2" key="1">
    <citation type="journal article" date="2005" name="Arch. Microbiol.">
        <title>The genome sequence of an anaerobic aromatic-degrading denitrifying bacterium, strain EbN1.</title>
        <authorList>
            <person name="Rabus R."/>
            <person name="Kube M."/>
            <person name="Heider J."/>
            <person name="Beck A."/>
            <person name="Heitmann K."/>
            <person name="Widdel F."/>
            <person name="Reinhardt R."/>
        </authorList>
    </citation>
    <scope>NUCLEOTIDE SEQUENCE [LARGE SCALE GENOMIC DNA]</scope>
    <source>
        <strain evidence="1 2">EbN1</strain>
    </source>
</reference>
<dbReference type="HOGENOM" id="CLU_2314312_0_0_4"/>
<accession>Q5P960</accession>
<dbReference type="EMBL" id="CR555306">
    <property type="protein sequence ID" value="CAI06149.1"/>
    <property type="molecule type" value="Genomic_DNA"/>
</dbReference>
<dbReference type="Proteomes" id="UP000006552">
    <property type="component" value="Chromosome"/>
</dbReference>
<dbReference type="KEGG" id="eba:ebA51"/>
<sequence>MACLDDGAKVVEQGLHLAPLNIAFGRFVKDRFQDSPVFVTHDPASYRWGITLGRLAMPVRKGKYGEGLPCRTSRRLAKPCGTNEGILALAGLPSNLRSV</sequence>
<organism evidence="1 2">
    <name type="scientific">Aromatoleum aromaticum (strain DSM 19018 / LMG 30748 / EbN1)</name>
    <name type="common">Azoarcus sp. (strain EbN1)</name>
    <dbReference type="NCBI Taxonomy" id="76114"/>
    <lineage>
        <taxon>Bacteria</taxon>
        <taxon>Pseudomonadati</taxon>
        <taxon>Pseudomonadota</taxon>
        <taxon>Betaproteobacteria</taxon>
        <taxon>Rhodocyclales</taxon>
        <taxon>Rhodocyclaceae</taxon>
        <taxon>Aromatoleum</taxon>
    </lineage>
</organism>
<protein>
    <submittedName>
        <fullName evidence="1">Uncharacterized protein</fullName>
    </submittedName>
</protein>
<keyword evidence="2" id="KW-1185">Reference proteome</keyword>
<name>Q5P960_AROAE</name>
<evidence type="ECO:0000313" key="1">
    <source>
        <dbReference type="EMBL" id="CAI06149.1"/>
    </source>
</evidence>
<gene>
    <name evidence="1" type="ORF">ebA51</name>
</gene>
<evidence type="ECO:0000313" key="2">
    <source>
        <dbReference type="Proteomes" id="UP000006552"/>
    </source>
</evidence>